<dbReference type="HOGENOM" id="CLU_142853_0_0_10"/>
<sequence length="150" mass="17055">MIKNLLKEEVSDSIIARVKNLSAVHKSEWGEMTASEMLLHCNSCNRQILEESRGDKKTTIKQYLLRVLALYIAPNFKKNIKGELTHVTKGKANASDFEELRNKFILLIGKFPANDHPLTLSHPAFGNISTNEWGIAAYKHMDHHLRQFGV</sequence>
<dbReference type="Proteomes" id="UP000028933">
    <property type="component" value="Chromosome"/>
</dbReference>
<dbReference type="Pfam" id="PF07606">
    <property type="entry name" value="DUF1569"/>
    <property type="match status" value="1"/>
</dbReference>
<dbReference type="KEGG" id="eao:BD94_0772"/>
<dbReference type="EMBL" id="CP007547">
    <property type="protein sequence ID" value="AIL44547.1"/>
    <property type="molecule type" value="Genomic_DNA"/>
</dbReference>
<gene>
    <name evidence="1" type="ORF">BD94_0772</name>
</gene>
<evidence type="ECO:0008006" key="3">
    <source>
        <dbReference type="Google" id="ProtNLM"/>
    </source>
</evidence>
<reference evidence="1 2" key="1">
    <citation type="journal article" date="2013" name="Lancet">
        <title>First case of E anophelis outbreak in an intensive-care unit.</title>
        <authorList>
            <person name="Teo J."/>
            <person name="Tan S.Y."/>
            <person name="Tay M."/>
            <person name="Ding Y."/>
            <person name="Kjelleberg S."/>
            <person name="Givskov M."/>
            <person name="Lin R.T."/>
            <person name="Yang L."/>
        </authorList>
    </citation>
    <scope>NUCLEOTIDE SEQUENCE [LARGE SCALE GENOMIC DNA]</scope>
    <source>
        <strain evidence="1 2">NUHP1</strain>
    </source>
</reference>
<evidence type="ECO:0000313" key="1">
    <source>
        <dbReference type="EMBL" id="AIL44547.1"/>
    </source>
</evidence>
<accession>A0A077EAQ0</accession>
<protein>
    <recommendedName>
        <fullName evidence="3">DUF1569 domain-containing protein</fullName>
    </recommendedName>
</protein>
<dbReference type="RefSeq" id="WP_024564866.1">
    <property type="nucleotide sequence ID" value="NZ_CP007547.1"/>
</dbReference>
<name>A0A077EAQ0_9FLAO</name>
<proteinExistence type="predicted"/>
<dbReference type="AlphaFoldDB" id="A0A077EAQ0"/>
<dbReference type="InterPro" id="IPR011463">
    <property type="entry name" value="DUF1569"/>
</dbReference>
<dbReference type="STRING" id="1338011.BD94_0772"/>
<evidence type="ECO:0000313" key="2">
    <source>
        <dbReference type="Proteomes" id="UP000028933"/>
    </source>
</evidence>
<dbReference type="InterPro" id="IPR034660">
    <property type="entry name" value="DinB/YfiT-like"/>
</dbReference>
<dbReference type="Gene3D" id="1.20.120.450">
    <property type="entry name" value="dinb family like domain"/>
    <property type="match status" value="1"/>
</dbReference>
<organism evidence="1 2">
    <name type="scientific">Elizabethkingia anophelis NUHP1</name>
    <dbReference type="NCBI Taxonomy" id="1338011"/>
    <lineage>
        <taxon>Bacteria</taxon>
        <taxon>Pseudomonadati</taxon>
        <taxon>Bacteroidota</taxon>
        <taxon>Flavobacteriia</taxon>
        <taxon>Flavobacteriales</taxon>
        <taxon>Weeksellaceae</taxon>
        <taxon>Elizabethkingia</taxon>
    </lineage>
</organism>
<dbReference type="eggNOG" id="ENOG502ZRUR">
    <property type="taxonomic scope" value="Bacteria"/>
</dbReference>